<protein>
    <recommendedName>
        <fullName evidence="8">Fe2OG dioxygenase domain-containing protein</fullName>
    </recommendedName>
</protein>
<evidence type="ECO:0000256" key="5">
    <source>
        <dbReference type="ARBA" id="ARBA00023002"/>
    </source>
</evidence>
<accession>A0A087G2T7</accession>
<dbReference type="EMBL" id="KL971304">
    <property type="protein sequence ID" value="KFK24189.1"/>
    <property type="molecule type" value="Genomic_DNA"/>
</dbReference>
<evidence type="ECO:0000313" key="10">
    <source>
        <dbReference type="Proteomes" id="UP000029120"/>
    </source>
</evidence>
<dbReference type="GO" id="GO:0051213">
    <property type="term" value="F:dioxygenase activity"/>
    <property type="evidence" value="ECO:0007669"/>
    <property type="project" value="UniProtKB-KW"/>
</dbReference>
<name>A0A087G2T7_ARAAL</name>
<dbReference type="Pfam" id="PF25238">
    <property type="entry name" value="OGFOD2-like"/>
    <property type="match status" value="1"/>
</dbReference>
<feature type="compositionally biased region" description="Low complexity" evidence="7">
    <location>
        <begin position="19"/>
        <end position="28"/>
    </location>
</feature>
<dbReference type="PANTHER" id="PTHR24014:SF4">
    <property type="entry name" value="2-OXOGLUTARATE AND IRON-DEPENDENT OXYGENASE DOMAIN-CONTAINING PROTEIN 2"/>
    <property type="match status" value="1"/>
</dbReference>
<evidence type="ECO:0000256" key="7">
    <source>
        <dbReference type="SAM" id="MobiDB-lite"/>
    </source>
</evidence>
<dbReference type="InterPro" id="IPR005123">
    <property type="entry name" value="Oxoglu/Fe-dep_dioxygenase_dom"/>
</dbReference>
<evidence type="ECO:0000259" key="8">
    <source>
        <dbReference type="PROSITE" id="PS51471"/>
    </source>
</evidence>
<sequence>MNGHASVAAGVDTPLPNFTPAKTTAETPTPNPLSDFTPAKTTAETETPSPLQDFTPAKMTAETETPNPLPDFTPAVETAAPSPLAAEKVVPSPLPDFTPEKTAAETVDSSSTLRQTPKHEHNPESYEDLELEFSPCIFSSLEKHLPLNMLSSNRDEKVKFMSNILLKYLPRGERSRARKHKEYKQNIISNYQRLNNELYTLDPTFFFVPSFLNAVKENTEESFRSVIYEPYPGVYVFKMLQPRFCEMMLSEVENFRMWANETKLRIIRPNTMTQYGAVLDDFGLDSMLEQLIESFIRPISKVFFLDVCGQTLDSHHGFVVEYGDDRDIDLGFHVDDSEVTLNVCLGKEFVGGELYFRGTRCEKHVNTDAQPEETFDYSHIPGQAILHHGRHRHGARATISGHLVNMILWCRSSIFREMRNYQKEFPNWCGECSREKEEKQTQTLAAKRKELIRIEIDENTSQA</sequence>
<dbReference type="Proteomes" id="UP000029120">
    <property type="component" value="Unassembled WGS sequence"/>
</dbReference>
<dbReference type="OrthoDB" id="1736837at2759"/>
<dbReference type="PROSITE" id="PS51471">
    <property type="entry name" value="FE2OG_OXY"/>
    <property type="match status" value="1"/>
</dbReference>
<dbReference type="PANTHER" id="PTHR24014">
    <property type="entry name" value="2-OXOGLUTARATE AND IRON-DEPENDENT OXYGENASE DOMAIN-CONTAINING PROTEIN 2"/>
    <property type="match status" value="1"/>
</dbReference>
<evidence type="ECO:0000256" key="3">
    <source>
        <dbReference type="ARBA" id="ARBA00022896"/>
    </source>
</evidence>
<proteinExistence type="predicted"/>
<evidence type="ECO:0000256" key="6">
    <source>
        <dbReference type="ARBA" id="ARBA00023004"/>
    </source>
</evidence>
<evidence type="ECO:0000256" key="4">
    <source>
        <dbReference type="ARBA" id="ARBA00022964"/>
    </source>
</evidence>
<keyword evidence="4" id="KW-0223">Dioxygenase</keyword>
<organism evidence="9 10">
    <name type="scientific">Arabis alpina</name>
    <name type="common">Alpine rock-cress</name>
    <dbReference type="NCBI Taxonomy" id="50452"/>
    <lineage>
        <taxon>Eukaryota</taxon>
        <taxon>Viridiplantae</taxon>
        <taxon>Streptophyta</taxon>
        <taxon>Embryophyta</taxon>
        <taxon>Tracheophyta</taxon>
        <taxon>Spermatophyta</taxon>
        <taxon>Magnoliopsida</taxon>
        <taxon>eudicotyledons</taxon>
        <taxon>Gunneridae</taxon>
        <taxon>Pentapetalae</taxon>
        <taxon>rosids</taxon>
        <taxon>malvids</taxon>
        <taxon>Brassicales</taxon>
        <taxon>Brassicaceae</taxon>
        <taxon>Arabideae</taxon>
        <taxon>Arabis</taxon>
    </lineage>
</organism>
<gene>
    <name evidence="9" type="ORF">AALP_AAs69415U000100</name>
</gene>
<dbReference type="GO" id="GO:0031418">
    <property type="term" value="F:L-ascorbic acid binding"/>
    <property type="evidence" value="ECO:0007669"/>
    <property type="project" value="UniProtKB-KW"/>
</dbReference>
<keyword evidence="2" id="KW-0479">Metal-binding</keyword>
<evidence type="ECO:0000313" key="9">
    <source>
        <dbReference type="EMBL" id="KFK24189.1"/>
    </source>
</evidence>
<dbReference type="InterPro" id="IPR006620">
    <property type="entry name" value="Pro_4_hyd_alph"/>
</dbReference>
<reference evidence="10" key="1">
    <citation type="journal article" date="2015" name="Nat. Plants">
        <title>Genome expansion of Arabis alpina linked with retrotransposition and reduced symmetric DNA methylation.</title>
        <authorList>
            <person name="Willing E.M."/>
            <person name="Rawat V."/>
            <person name="Mandakova T."/>
            <person name="Maumus F."/>
            <person name="James G.V."/>
            <person name="Nordstroem K.J."/>
            <person name="Becker C."/>
            <person name="Warthmann N."/>
            <person name="Chica C."/>
            <person name="Szarzynska B."/>
            <person name="Zytnicki M."/>
            <person name="Albani M.C."/>
            <person name="Kiefer C."/>
            <person name="Bergonzi S."/>
            <person name="Castaings L."/>
            <person name="Mateos J.L."/>
            <person name="Berns M.C."/>
            <person name="Bujdoso N."/>
            <person name="Piofczyk T."/>
            <person name="de Lorenzo L."/>
            <person name="Barrero-Sicilia C."/>
            <person name="Mateos I."/>
            <person name="Piednoel M."/>
            <person name="Hagmann J."/>
            <person name="Chen-Min-Tao R."/>
            <person name="Iglesias-Fernandez R."/>
            <person name="Schuster S.C."/>
            <person name="Alonso-Blanco C."/>
            <person name="Roudier F."/>
            <person name="Carbonero P."/>
            <person name="Paz-Ares J."/>
            <person name="Davis S.J."/>
            <person name="Pecinka A."/>
            <person name="Quesneville H."/>
            <person name="Colot V."/>
            <person name="Lysak M.A."/>
            <person name="Weigel D."/>
            <person name="Coupland G."/>
            <person name="Schneeberger K."/>
        </authorList>
    </citation>
    <scope>NUCLEOTIDE SEQUENCE [LARGE SCALE GENOMIC DNA]</scope>
    <source>
        <strain evidence="10">cv. Pajares</strain>
    </source>
</reference>
<feature type="region of interest" description="Disordered" evidence="7">
    <location>
        <begin position="1"/>
        <end position="76"/>
    </location>
</feature>
<keyword evidence="5" id="KW-0560">Oxidoreductase</keyword>
<dbReference type="AlphaFoldDB" id="A0A087G2T7"/>
<dbReference type="SMART" id="SM00702">
    <property type="entry name" value="P4Hc"/>
    <property type="match status" value="1"/>
</dbReference>
<keyword evidence="6" id="KW-0408">Iron</keyword>
<evidence type="ECO:0000256" key="2">
    <source>
        <dbReference type="ARBA" id="ARBA00022723"/>
    </source>
</evidence>
<dbReference type="OMA" id="KFYRCAC"/>
<keyword evidence="3" id="KW-0847">Vitamin C</keyword>
<dbReference type="GO" id="GO:0016705">
    <property type="term" value="F:oxidoreductase activity, acting on paired donors, with incorporation or reduction of molecular oxygen"/>
    <property type="evidence" value="ECO:0007669"/>
    <property type="project" value="InterPro"/>
</dbReference>
<dbReference type="eggNOG" id="KOG1971">
    <property type="taxonomic scope" value="Eukaryota"/>
</dbReference>
<comment type="cofactor">
    <cofactor evidence="1">
        <name>L-ascorbate</name>
        <dbReference type="ChEBI" id="CHEBI:38290"/>
    </cofactor>
</comment>
<dbReference type="Gramene" id="KFK24189">
    <property type="protein sequence ID" value="KFK24189"/>
    <property type="gene ID" value="AALP_AAs69415U000100"/>
</dbReference>
<feature type="region of interest" description="Disordered" evidence="7">
    <location>
        <begin position="91"/>
        <end position="122"/>
    </location>
</feature>
<feature type="domain" description="Fe2OG dioxygenase" evidence="8">
    <location>
        <begin position="313"/>
        <end position="412"/>
    </location>
</feature>
<keyword evidence="10" id="KW-1185">Reference proteome</keyword>
<evidence type="ECO:0000256" key="1">
    <source>
        <dbReference type="ARBA" id="ARBA00001961"/>
    </source>
</evidence>
<feature type="compositionally biased region" description="Low complexity" evidence="7">
    <location>
        <begin position="37"/>
        <end position="48"/>
    </location>
</feature>
<dbReference type="GO" id="GO:0005506">
    <property type="term" value="F:iron ion binding"/>
    <property type="evidence" value="ECO:0007669"/>
    <property type="project" value="InterPro"/>
</dbReference>